<dbReference type="Pfam" id="PF00440">
    <property type="entry name" value="TetR_N"/>
    <property type="match status" value="1"/>
</dbReference>
<evidence type="ECO:0000313" key="8">
    <source>
        <dbReference type="Proteomes" id="UP000051645"/>
    </source>
</evidence>
<dbReference type="PRINTS" id="PR00455">
    <property type="entry name" value="HTHTETR"/>
</dbReference>
<proteinExistence type="predicted"/>
<dbReference type="Proteomes" id="UP000051645">
    <property type="component" value="Unassembled WGS sequence"/>
</dbReference>
<reference evidence="8 9" key="1">
    <citation type="journal article" date="2015" name="Genome Announc.">
        <title>Expanding the biotechnology potential of lactobacilli through comparative genomics of 213 strains and associated genera.</title>
        <authorList>
            <person name="Sun Z."/>
            <person name="Harris H.M."/>
            <person name="McCann A."/>
            <person name="Guo C."/>
            <person name="Argimon S."/>
            <person name="Zhang W."/>
            <person name="Yang X."/>
            <person name="Jeffery I.B."/>
            <person name="Cooney J.C."/>
            <person name="Kagawa T.F."/>
            <person name="Liu W."/>
            <person name="Song Y."/>
            <person name="Salvetti E."/>
            <person name="Wrobel A."/>
            <person name="Rasinkangas P."/>
            <person name="Parkhill J."/>
            <person name="Rea M.C."/>
            <person name="O'Sullivan O."/>
            <person name="Ritari J."/>
            <person name="Douillard F.P."/>
            <person name="Paul Ross R."/>
            <person name="Yang R."/>
            <person name="Briner A.E."/>
            <person name="Felis G.E."/>
            <person name="de Vos W.M."/>
            <person name="Barrangou R."/>
            <person name="Klaenhammer T.R."/>
            <person name="Caufield P.W."/>
            <person name="Cui Y."/>
            <person name="Zhang H."/>
            <person name="O'Toole P.W."/>
        </authorList>
    </citation>
    <scope>NUCLEOTIDE SEQUENCE [LARGE SCALE GENOMIC DNA]</scope>
    <source>
        <strain evidence="6 9">ATCC BAA-66</strain>
        <strain evidence="7 8">DSM 13344</strain>
    </source>
</reference>
<dbReference type="EMBL" id="JQAZ01000002">
    <property type="protein sequence ID" value="KRN32835.1"/>
    <property type="molecule type" value="Genomic_DNA"/>
</dbReference>
<keyword evidence="8" id="KW-1185">Reference proteome</keyword>
<sequence>MPAHSQEERKEEKRKKILDGARKVFIKKGFIDATMKDIIDEVGISRGGIYLYFQSLDEIFVEVVRNRNGHRFDAIRTQIEHNAPFDEVLSAYFAEHKDRLLYSSNDSILRATYEFYFTHKTTPSVKAFQRQQFNDTKQTILSIFALGVRQGVLRNEHLDQLAETFIFVIEGLNAASLTEGTEEQQVDDQFTFLKQSLPYQKD</sequence>
<evidence type="ECO:0000256" key="2">
    <source>
        <dbReference type="ARBA" id="ARBA00023125"/>
    </source>
</evidence>
<dbReference type="PANTHER" id="PTHR30055:SF234">
    <property type="entry name" value="HTH-TYPE TRANSCRIPTIONAL REGULATOR BETI"/>
    <property type="match status" value="1"/>
</dbReference>
<dbReference type="STRING" id="81857.IV38_GL000960"/>
<dbReference type="RefSeq" id="WP_057769077.1">
    <property type="nucleotide sequence ID" value="NZ_JQAT01000002.1"/>
</dbReference>
<gene>
    <name evidence="6" type="ORF">IV38_GL000960</name>
    <name evidence="7" type="ORF">IV40_GL000893</name>
</gene>
<evidence type="ECO:0000259" key="5">
    <source>
        <dbReference type="PROSITE" id="PS50977"/>
    </source>
</evidence>
<protein>
    <submittedName>
        <fullName evidence="7">TetR family transcriptional regulator</fullName>
    </submittedName>
</protein>
<keyword evidence="1" id="KW-0805">Transcription regulation</keyword>
<dbReference type="AlphaFoldDB" id="A0A0R2FWU6"/>
<dbReference type="PATRIC" id="fig|81857.3.peg.965"/>
<dbReference type="SUPFAM" id="SSF48498">
    <property type="entry name" value="Tetracyclin repressor-like, C-terminal domain"/>
    <property type="match status" value="1"/>
</dbReference>
<dbReference type="PANTHER" id="PTHR30055">
    <property type="entry name" value="HTH-TYPE TRANSCRIPTIONAL REGULATOR RUTR"/>
    <property type="match status" value="1"/>
</dbReference>
<dbReference type="InterPro" id="IPR009057">
    <property type="entry name" value="Homeodomain-like_sf"/>
</dbReference>
<dbReference type="OrthoDB" id="9814703at2"/>
<evidence type="ECO:0000313" key="9">
    <source>
        <dbReference type="Proteomes" id="UP000051751"/>
    </source>
</evidence>
<name>A0A0R2FWU6_9LACO</name>
<evidence type="ECO:0000256" key="4">
    <source>
        <dbReference type="PROSITE-ProRule" id="PRU00335"/>
    </source>
</evidence>
<dbReference type="InterPro" id="IPR036271">
    <property type="entry name" value="Tet_transcr_reg_TetR-rel_C_sf"/>
</dbReference>
<keyword evidence="2 4" id="KW-0238">DNA-binding</keyword>
<evidence type="ECO:0000313" key="7">
    <source>
        <dbReference type="EMBL" id="KRN32835.1"/>
    </source>
</evidence>
<dbReference type="Gene3D" id="1.10.10.60">
    <property type="entry name" value="Homeodomain-like"/>
    <property type="match status" value="1"/>
</dbReference>
<evidence type="ECO:0000313" key="6">
    <source>
        <dbReference type="EMBL" id="KRN28755.1"/>
    </source>
</evidence>
<comment type="caution">
    <text evidence="7">The sequence shown here is derived from an EMBL/GenBank/DDBJ whole genome shotgun (WGS) entry which is preliminary data.</text>
</comment>
<feature type="domain" description="HTH tetR-type" evidence="5">
    <location>
        <begin position="11"/>
        <end position="71"/>
    </location>
</feature>
<accession>A0A0R2FWU6</accession>
<evidence type="ECO:0000256" key="3">
    <source>
        <dbReference type="ARBA" id="ARBA00023163"/>
    </source>
</evidence>
<dbReference type="Gene3D" id="1.10.357.10">
    <property type="entry name" value="Tetracycline Repressor, domain 2"/>
    <property type="match status" value="1"/>
</dbReference>
<dbReference type="InterPro" id="IPR050109">
    <property type="entry name" value="HTH-type_TetR-like_transc_reg"/>
</dbReference>
<evidence type="ECO:0000256" key="1">
    <source>
        <dbReference type="ARBA" id="ARBA00023015"/>
    </source>
</evidence>
<dbReference type="EMBL" id="JQAT01000002">
    <property type="protein sequence ID" value="KRN28755.1"/>
    <property type="molecule type" value="Genomic_DNA"/>
</dbReference>
<keyword evidence="3" id="KW-0804">Transcription</keyword>
<dbReference type="Pfam" id="PF17922">
    <property type="entry name" value="TetR_C_17"/>
    <property type="match status" value="1"/>
</dbReference>
<dbReference type="GO" id="GO:0003700">
    <property type="term" value="F:DNA-binding transcription factor activity"/>
    <property type="evidence" value="ECO:0007669"/>
    <property type="project" value="TreeGrafter"/>
</dbReference>
<dbReference type="PROSITE" id="PS50977">
    <property type="entry name" value="HTH_TETR_2"/>
    <property type="match status" value="1"/>
</dbReference>
<organism evidence="7 8">
    <name type="scientific">Lactobacillus selangorensis</name>
    <dbReference type="NCBI Taxonomy" id="81857"/>
    <lineage>
        <taxon>Bacteria</taxon>
        <taxon>Bacillati</taxon>
        <taxon>Bacillota</taxon>
        <taxon>Bacilli</taxon>
        <taxon>Lactobacillales</taxon>
        <taxon>Lactobacillaceae</taxon>
        <taxon>Lactobacillus</taxon>
    </lineage>
</organism>
<feature type="DNA-binding region" description="H-T-H motif" evidence="4">
    <location>
        <begin position="34"/>
        <end position="53"/>
    </location>
</feature>
<dbReference type="InterPro" id="IPR001647">
    <property type="entry name" value="HTH_TetR"/>
</dbReference>
<dbReference type="GO" id="GO:0000976">
    <property type="term" value="F:transcription cis-regulatory region binding"/>
    <property type="evidence" value="ECO:0007669"/>
    <property type="project" value="TreeGrafter"/>
</dbReference>
<dbReference type="SUPFAM" id="SSF46689">
    <property type="entry name" value="Homeodomain-like"/>
    <property type="match status" value="1"/>
</dbReference>
<dbReference type="InterPro" id="IPR041612">
    <property type="entry name" value="YfiR_C"/>
</dbReference>
<dbReference type="Proteomes" id="UP000051751">
    <property type="component" value="Unassembled WGS sequence"/>
</dbReference>